<evidence type="ECO:0000256" key="4">
    <source>
        <dbReference type="ARBA" id="ARBA00022741"/>
    </source>
</evidence>
<dbReference type="NCBIfam" id="TIGR03125">
    <property type="entry name" value="citrate_citG"/>
    <property type="match status" value="1"/>
</dbReference>
<evidence type="ECO:0000256" key="6">
    <source>
        <dbReference type="ARBA" id="ARBA00048574"/>
    </source>
</evidence>
<dbReference type="PANTHER" id="PTHR30201">
    <property type="entry name" value="TRIPHOSPHORIBOSYL-DEPHOSPHO-COA SYNTHASE"/>
    <property type="match status" value="1"/>
</dbReference>
<dbReference type="Pfam" id="PF03802">
    <property type="entry name" value="CitX"/>
    <property type="match status" value="1"/>
</dbReference>
<keyword evidence="2 7" id="KW-0808">Transferase</keyword>
<dbReference type="EC" id="2.4.2.52" evidence="7"/>
<dbReference type="GO" id="GO:0051191">
    <property type="term" value="P:prosthetic group biosynthetic process"/>
    <property type="evidence" value="ECO:0007669"/>
    <property type="project" value="InterPro"/>
</dbReference>
<dbReference type="NCBIfam" id="NF002315">
    <property type="entry name" value="PRK01237.1"/>
    <property type="match status" value="1"/>
</dbReference>
<dbReference type="HAMAP" id="MF_00397">
    <property type="entry name" value="CitG"/>
    <property type="match status" value="1"/>
</dbReference>
<gene>
    <name evidence="7" type="primary">citG</name>
    <name evidence="8" type="ORF">LCIT_15870</name>
</gene>
<name>A0A5A5U325_LEUCI</name>
<dbReference type="Pfam" id="PF01874">
    <property type="entry name" value="CitG"/>
    <property type="match status" value="1"/>
</dbReference>
<evidence type="ECO:0000313" key="9">
    <source>
        <dbReference type="Proteomes" id="UP000323274"/>
    </source>
</evidence>
<evidence type="ECO:0000256" key="3">
    <source>
        <dbReference type="ARBA" id="ARBA00022695"/>
    </source>
</evidence>
<dbReference type="NCBIfam" id="TIGR03124">
    <property type="entry name" value="citrate_citX"/>
    <property type="match status" value="1"/>
</dbReference>
<evidence type="ECO:0000256" key="5">
    <source>
        <dbReference type="ARBA" id="ARBA00022840"/>
    </source>
</evidence>
<accession>A0A5A5U325</accession>
<evidence type="ECO:0000256" key="7">
    <source>
        <dbReference type="HAMAP-Rule" id="MF_00397"/>
    </source>
</evidence>
<dbReference type="AlphaFoldDB" id="A0A5A5U325"/>
<dbReference type="EMBL" id="BJJW01000010">
    <property type="protein sequence ID" value="GDZ84345.1"/>
    <property type="molecule type" value="Genomic_DNA"/>
</dbReference>
<evidence type="ECO:0000256" key="1">
    <source>
        <dbReference type="ARBA" id="ARBA00001210"/>
    </source>
</evidence>
<evidence type="ECO:0000256" key="2">
    <source>
        <dbReference type="ARBA" id="ARBA00022679"/>
    </source>
</evidence>
<dbReference type="InterPro" id="IPR005551">
    <property type="entry name" value="CitX"/>
</dbReference>
<keyword evidence="4 7" id="KW-0547">Nucleotide-binding</keyword>
<sequence length="464" mass="51194">MNIFQDGQPIDLETVLANKDWRTAFQTQLEKQYPDDVVVSVKLNIPGPIKNSPGLQQLFQQGFNRLRMMLGRLHVKDIKFFVARPSGPETFLIVSEDITTVKRVAVLFESDMLTGRLFDVDVMAYHNEKQLSRQALGLPARQCLICDKDAKVCMKLGAHTLTEGYQVINQLYKKMATTPLRIWPQTQAAVVQYALSALLYEVSVNPKPGLVDPVSNGAHDDMTVFTFIDSSLALTNYFNQAYRIGLDYSGGELTSMFQMLRKAGIAAEKQMFAATHGINTHKGAIFSLGILVTAIAYISRQGVASLQQLQQVVQGMLQGIVTQDLNHSFGKRVLTAGEKQYQAYQLTGVRGEAAAGFPTVMAIALPFLQQASGTTNQKLLDTLMVIADNINDTNLIKRAGTIAIIPELKQWISHYFELGGSVTSEGLSYLYTLDEHFMTRNLSIGGAADNLILTTFLAKMGGIL</sequence>
<dbReference type="GO" id="GO:0050519">
    <property type="term" value="F:holo-citrate lyase synthase activity"/>
    <property type="evidence" value="ECO:0007669"/>
    <property type="project" value="UniProtKB-EC"/>
</dbReference>
<dbReference type="GO" id="GO:0046917">
    <property type="term" value="F:triphosphoribosyl-dephospho-CoA synthase activity"/>
    <property type="evidence" value="ECO:0007669"/>
    <property type="project" value="UniProtKB-UniRule"/>
</dbReference>
<dbReference type="RefSeq" id="WP_149334683.1">
    <property type="nucleotide sequence ID" value="NZ_BJJW01000010.1"/>
</dbReference>
<proteinExistence type="inferred from homology"/>
<evidence type="ECO:0000313" key="8">
    <source>
        <dbReference type="EMBL" id="GDZ84345.1"/>
    </source>
</evidence>
<dbReference type="Gene3D" id="1.10.4200.10">
    <property type="entry name" value="Triphosphoribosyl-dephospho-CoA protein"/>
    <property type="match status" value="1"/>
</dbReference>
<comment type="catalytic activity">
    <reaction evidence="1 7">
        <text>3'-dephospho-CoA + ATP = 2'-(5''-triphospho-alpha-D-ribosyl)-3'-dephospho-CoA + adenine</text>
        <dbReference type="Rhea" id="RHEA:15117"/>
        <dbReference type="ChEBI" id="CHEBI:16708"/>
        <dbReference type="ChEBI" id="CHEBI:30616"/>
        <dbReference type="ChEBI" id="CHEBI:57328"/>
        <dbReference type="ChEBI" id="CHEBI:61378"/>
        <dbReference type="EC" id="2.4.2.52"/>
    </reaction>
</comment>
<dbReference type="InterPro" id="IPR002736">
    <property type="entry name" value="CitG"/>
</dbReference>
<comment type="catalytic activity">
    <reaction evidence="6">
        <text>apo-[citrate lyase ACP] + 2'-(5''-triphospho-alpha-D-ribosyl)-3'-dephospho-CoA = holo-[citrate lyase ACP] + diphosphate</text>
        <dbReference type="Rhea" id="RHEA:16333"/>
        <dbReference type="Rhea" id="RHEA-COMP:10157"/>
        <dbReference type="Rhea" id="RHEA-COMP:10158"/>
        <dbReference type="ChEBI" id="CHEBI:29999"/>
        <dbReference type="ChEBI" id="CHEBI:33019"/>
        <dbReference type="ChEBI" id="CHEBI:61378"/>
        <dbReference type="ChEBI" id="CHEBI:82683"/>
        <dbReference type="EC" id="2.7.7.61"/>
    </reaction>
</comment>
<reference evidence="8 9" key="1">
    <citation type="submission" date="2019-04" db="EMBL/GenBank/DDBJ databases">
        <title>A pseudo-fructophilic Leuconostoc citreum strain F192-5 isolated from peel of satsuma mandarin: the first report for isolation and characterization of strain-dependent fructophilic-like characteristics.</title>
        <authorList>
            <person name="Maeno S."/>
            <person name="Tanizawa Y."/>
            <person name="Kajikawa A."/>
            <person name="Kanesaki Y."/>
            <person name="Kubota E."/>
            <person name="Arita M."/>
            <person name="Leon D."/>
            <person name="Endo A."/>
        </authorList>
    </citation>
    <scope>NUCLEOTIDE SEQUENCE [LARGE SCALE GENOMIC DNA]</scope>
    <source>
        <strain evidence="8 9">F192-5</strain>
    </source>
</reference>
<dbReference type="InterPro" id="IPR017551">
    <property type="entry name" value="TriPribosyl-deP-CoA_syn_CitG"/>
</dbReference>
<keyword evidence="5 7" id="KW-0067">ATP-binding</keyword>
<organism evidence="8 9">
    <name type="scientific">Leuconostoc citreum</name>
    <dbReference type="NCBI Taxonomy" id="33964"/>
    <lineage>
        <taxon>Bacteria</taxon>
        <taxon>Bacillati</taxon>
        <taxon>Bacillota</taxon>
        <taxon>Bacilli</taxon>
        <taxon>Lactobacillales</taxon>
        <taxon>Lactobacillaceae</taxon>
        <taxon>Leuconostoc</taxon>
    </lineage>
</organism>
<protein>
    <recommendedName>
        <fullName evidence="7">Probable 2-(5''-triphosphoribosyl)-3'-dephosphocoenzyme-A synthase</fullName>
        <shortName evidence="7">2-(5''-triphosphoribosyl)-3'-dephospho-CoA synthase</shortName>
        <ecNumber evidence="7">2.4.2.52</ecNumber>
    </recommendedName>
</protein>
<dbReference type="Proteomes" id="UP000323274">
    <property type="component" value="Unassembled WGS sequence"/>
</dbReference>
<comment type="caution">
    <text evidence="8">The sequence shown here is derived from an EMBL/GenBank/DDBJ whole genome shotgun (WGS) entry which is preliminary data.</text>
</comment>
<comment type="similarity">
    <text evidence="7">Belongs to the CitG/MdcB family.</text>
</comment>
<keyword evidence="3" id="KW-0548">Nucleotidyltransferase</keyword>
<dbReference type="PANTHER" id="PTHR30201:SF2">
    <property type="entry name" value="2-(5''-TRIPHOSPHORIBOSYL)-3'-DEPHOSPHOCOENZYME-A SYNTHASE"/>
    <property type="match status" value="1"/>
</dbReference>
<dbReference type="GO" id="GO:0005524">
    <property type="term" value="F:ATP binding"/>
    <property type="evidence" value="ECO:0007669"/>
    <property type="project" value="UniProtKB-KW"/>
</dbReference>